<evidence type="ECO:0000259" key="2">
    <source>
        <dbReference type="Pfam" id="PF00155"/>
    </source>
</evidence>
<dbReference type="PANTHER" id="PTHR42691">
    <property type="entry name" value="ASPARTATE AMINOTRANSFERASE YHDR-RELATED"/>
    <property type="match status" value="1"/>
</dbReference>
<dbReference type="Gene3D" id="3.90.1150.10">
    <property type="entry name" value="Aspartate Aminotransferase, domain 1"/>
    <property type="match status" value="1"/>
</dbReference>
<dbReference type="EMBL" id="AFIJ01000032">
    <property type="protein sequence ID" value="EGL39925.1"/>
    <property type="molecule type" value="Genomic_DNA"/>
</dbReference>
<dbReference type="CDD" id="cd00609">
    <property type="entry name" value="AAT_like"/>
    <property type="match status" value="1"/>
</dbReference>
<protein>
    <recommendedName>
        <fullName evidence="1">Aminotransferase</fullName>
        <ecNumber evidence="1">2.6.1.-</ecNumber>
    </recommendedName>
</protein>
<accession>A0ABP2L3N1</accession>
<dbReference type="InterPro" id="IPR004839">
    <property type="entry name" value="Aminotransferase_I/II_large"/>
</dbReference>
<dbReference type="NCBIfam" id="NF005305">
    <property type="entry name" value="PRK06836.1"/>
    <property type="match status" value="1"/>
</dbReference>
<name>A0ABP2L3N1_9FIRM</name>
<dbReference type="Pfam" id="PF00155">
    <property type="entry name" value="Aminotran_1_2"/>
    <property type="match status" value="1"/>
</dbReference>
<evidence type="ECO:0000256" key="1">
    <source>
        <dbReference type="RuleBase" id="RU000481"/>
    </source>
</evidence>
<dbReference type="Proteomes" id="UP000004018">
    <property type="component" value="Unassembled WGS sequence"/>
</dbReference>
<dbReference type="EC" id="2.6.1.-" evidence="1"/>
<dbReference type="PANTHER" id="PTHR42691:SF1">
    <property type="entry name" value="ASPARTATE AMINOTRANSFERASE YHDR-RELATED"/>
    <property type="match status" value="1"/>
</dbReference>
<dbReference type="Gene3D" id="3.40.640.10">
    <property type="entry name" value="Type I PLP-dependent aspartate aminotransferase-like (Major domain)"/>
    <property type="match status" value="1"/>
</dbReference>
<keyword evidence="1 3" id="KW-0808">Transferase</keyword>
<dbReference type="RefSeq" id="WP_007391297.1">
    <property type="nucleotide sequence ID" value="NZ_AFIJ01000032.1"/>
</dbReference>
<comment type="similarity">
    <text evidence="1">Belongs to the class-I pyridoxal-phosphate-dependent aminotransferase family.</text>
</comment>
<sequence>MASKDMVALGAQSSVIRDLFAYGQAQAAIVGKENVFDFSIGNPTVPPPDSVAEAICHIVQSEPAVGVHGYTMAAGDRTVREGLAAYMNKTYQAQVTADNFYMTCGAAASLTISLKALVENATDEIILVAPFFPEYTVFIKNAGACPVILPPDTEHFQISPAALEAAITPQTVAIILNSPNNPSGVVYAPETYAAVAEILKRKSEEIGHPIYIISDEPYREIIYDGKPIVYVPKYYANTIICYSYSKSLSLPGERIGYILVPPQVTDAHTIYLAVCGAGRAMGFVCAPHLFQKVVLQCMGQVADIELYDRNRKLLYGSLTEMGYECVYPDGAFYLFVKSPEADATAFSEKAKKLCLLIVPADSFGCPGYVRISYCVEEAMIRRSFPVFKKLIDGYKE</sequence>
<dbReference type="InterPro" id="IPR015422">
    <property type="entry name" value="PyrdxlP-dep_Trfase_small"/>
</dbReference>
<dbReference type="SUPFAM" id="SSF53383">
    <property type="entry name" value="PLP-dependent transferases"/>
    <property type="match status" value="1"/>
</dbReference>
<dbReference type="InterPro" id="IPR004838">
    <property type="entry name" value="NHTrfase_class1_PyrdxlP-BS"/>
</dbReference>
<comment type="cofactor">
    <cofactor evidence="1">
        <name>pyridoxal 5'-phosphate</name>
        <dbReference type="ChEBI" id="CHEBI:597326"/>
    </cofactor>
</comment>
<reference evidence="3 4" key="1">
    <citation type="submission" date="2011-04" db="EMBL/GenBank/DDBJ databases">
        <authorList>
            <person name="Harkins D.M."/>
            <person name="Madupu R."/>
            <person name="Durkin A.S."/>
            <person name="Torralba M."/>
            <person name="Methe B."/>
            <person name="Sutton G.G."/>
            <person name="Nelson K.E."/>
        </authorList>
    </citation>
    <scope>NUCLEOTIDE SEQUENCE [LARGE SCALE GENOMIC DNA]</scope>
    <source>
        <strain evidence="3 4">UPII 199-6</strain>
    </source>
</reference>
<keyword evidence="1 3" id="KW-0032">Aminotransferase</keyword>
<evidence type="ECO:0000313" key="3">
    <source>
        <dbReference type="EMBL" id="EGL39925.1"/>
    </source>
</evidence>
<dbReference type="GO" id="GO:0008483">
    <property type="term" value="F:transaminase activity"/>
    <property type="evidence" value="ECO:0007669"/>
    <property type="project" value="UniProtKB-KW"/>
</dbReference>
<evidence type="ECO:0000313" key="4">
    <source>
        <dbReference type="Proteomes" id="UP000004018"/>
    </source>
</evidence>
<dbReference type="PROSITE" id="PS00105">
    <property type="entry name" value="AA_TRANSFER_CLASS_1"/>
    <property type="match status" value="1"/>
</dbReference>
<feature type="domain" description="Aminotransferase class I/classII large" evidence="2">
    <location>
        <begin position="34"/>
        <end position="382"/>
    </location>
</feature>
<proteinExistence type="inferred from homology"/>
<dbReference type="InterPro" id="IPR015421">
    <property type="entry name" value="PyrdxlP-dep_Trfase_major"/>
</dbReference>
<keyword evidence="4" id="KW-1185">Reference proteome</keyword>
<comment type="caution">
    <text evidence="3">The sequence shown here is derived from an EMBL/GenBank/DDBJ whole genome shotgun (WGS) entry which is preliminary data.</text>
</comment>
<dbReference type="InterPro" id="IPR015424">
    <property type="entry name" value="PyrdxlP-dep_Trfase"/>
</dbReference>
<gene>
    <name evidence="3" type="ORF">HMPREF1039_0325</name>
</gene>
<organism evidence="3 4">
    <name type="scientific">Megasphaera lornae</name>
    <dbReference type="NCBI Taxonomy" id="1000568"/>
    <lineage>
        <taxon>Bacteria</taxon>
        <taxon>Bacillati</taxon>
        <taxon>Bacillota</taxon>
        <taxon>Negativicutes</taxon>
        <taxon>Veillonellales</taxon>
        <taxon>Veillonellaceae</taxon>
        <taxon>Megasphaera</taxon>
    </lineage>
</organism>